<dbReference type="Gene3D" id="3.30.2130.10">
    <property type="entry name" value="VC0802-like"/>
    <property type="match status" value="1"/>
</dbReference>
<organism evidence="2 3">
    <name type="scientific">Hydrogeniiclostridium mannosilyticum</name>
    <dbReference type="NCBI Taxonomy" id="2764322"/>
    <lineage>
        <taxon>Bacteria</taxon>
        <taxon>Bacillati</taxon>
        <taxon>Bacillota</taxon>
        <taxon>Clostridia</taxon>
        <taxon>Eubacteriales</taxon>
        <taxon>Acutalibacteraceae</taxon>
        <taxon>Hydrogeniiclostridium</taxon>
    </lineage>
</organism>
<evidence type="ECO:0000313" key="2">
    <source>
        <dbReference type="EMBL" id="RAQ28501.1"/>
    </source>
</evidence>
<feature type="domain" description="ACT" evidence="1">
    <location>
        <begin position="1"/>
        <end position="143"/>
    </location>
</feature>
<dbReference type="Pfam" id="PF19571">
    <property type="entry name" value="ACT_8"/>
    <property type="match status" value="1"/>
</dbReference>
<gene>
    <name evidence="2" type="ORF">DPQ25_09255</name>
</gene>
<accession>A0A328UB29</accession>
<dbReference type="Proteomes" id="UP000249377">
    <property type="component" value="Unassembled WGS sequence"/>
</dbReference>
<sequence>MTVKQISVFLENRAGRLAEFTKVLRENGIDMRALSIAETPDFGILRIIVDDSYQTACLLKDAGYIFSITPVLAAAISDHAGGLYDILHILGENGINLEYTYAFTARQKDLAYMIFRVEDNEKAIEVLTRNNIKLICQDELHDLFRQ</sequence>
<dbReference type="RefSeq" id="WP_112332884.1">
    <property type="nucleotide sequence ID" value="NZ_QLYR01000005.1"/>
</dbReference>
<evidence type="ECO:0000259" key="1">
    <source>
        <dbReference type="Pfam" id="PF19571"/>
    </source>
</evidence>
<dbReference type="SUPFAM" id="SSF55021">
    <property type="entry name" value="ACT-like"/>
    <property type="match status" value="2"/>
</dbReference>
<dbReference type="CDD" id="cd04882">
    <property type="entry name" value="ACT_Bt0572_2"/>
    <property type="match status" value="1"/>
</dbReference>
<protein>
    <submittedName>
        <fullName evidence="2">Acetolactate synthase</fullName>
    </submittedName>
</protein>
<dbReference type="PANTHER" id="PTHR40099">
    <property type="entry name" value="ACETOLACTATE SYNTHASE, SMALL SUBUNIT"/>
    <property type="match status" value="1"/>
</dbReference>
<dbReference type="EMBL" id="QLYR01000005">
    <property type="protein sequence ID" value="RAQ28501.1"/>
    <property type="molecule type" value="Genomic_DNA"/>
</dbReference>
<dbReference type="InterPro" id="IPR045865">
    <property type="entry name" value="ACT-like_dom_sf"/>
</dbReference>
<comment type="caution">
    <text evidence="2">The sequence shown here is derived from an EMBL/GenBank/DDBJ whole genome shotgun (WGS) entry which is preliminary data.</text>
</comment>
<evidence type="ECO:0000313" key="3">
    <source>
        <dbReference type="Proteomes" id="UP000249377"/>
    </source>
</evidence>
<dbReference type="PANTHER" id="PTHR40099:SF1">
    <property type="entry name" value="ACETOLACTATE SYNTHASE, SMALL SUBUNIT"/>
    <property type="match status" value="1"/>
</dbReference>
<keyword evidence="3" id="KW-1185">Reference proteome</keyword>
<name>A0A328UB29_9FIRM</name>
<reference evidence="2 3" key="1">
    <citation type="submission" date="2018-06" db="EMBL/GenBank/DDBJ databases">
        <title>Noncontiguous genome sequence of Ruminococcaceae bacterium ASD2818.</title>
        <authorList>
            <person name="Chaplin A.V."/>
            <person name="Sokolova S.R."/>
            <person name="Kochetkova T.O."/>
            <person name="Goltsov A.Y."/>
            <person name="Trofimov D.Y."/>
            <person name="Efimov B.A."/>
        </authorList>
    </citation>
    <scope>NUCLEOTIDE SEQUENCE [LARGE SCALE GENOMIC DNA]</scope>
    <source>
        <strain evidence="2 3">ASD2818</strain>
    </source>
</reference>
<dbReference type="InterPro" id="IPR045739">
    <property type="entry name" value="ACT_dom_pair"/>
</dbReference>
<dbReference type="AlphaFoldDB" id="A0A328UB29"/>
<proteinExistence type="predicted"/>